<name>A0A1A6GDL0_NEOLE</name>
<dbReference type="PANTHER" id="PTHR16675:SF268">
    <property type="entry name" value="UL16-BINDING PROTEIN 1"/>
    <property type="match status" value="1"/>
</dbReference>
<gene>
    <name evidence="3" type="ORF">A6R68_07621</name>
</gene>
<keyword evidence="1" id="KW-0325">Glycoprotein</keyword>
<dbReference type="EMBL" id="LZPO01098001">
    <property type="protein sequence ID" value="OBS63840.1"/>
    <property type="molecule type" value="Genomic_DNA"/>
</dbReference>
<keyword evidence="4" id="KW-1185">Reference proteome</keyword>
<organism evidence="3 4">
    <name type="scientific">Neotoma lepida</name>
    <name type="common">Desert woodrat</name>
    <dbReference type="NCBI Taxonomy" id="56216"/>
    <lineage>
        <taxon>Eukaryota</taxon>
        <taxon>Metazoa</taxon>
        <taxon>Chordata</taxon>
        <taxon>Craniata</taxon>
        <taxon>Vertebrata</taxon>
        <taxon>Euteleostomi</taxon>
        <taxon>Mammalia</taxon>
        <taxon>Eutheria</taxon>
        <taxon>Euarchontoglires</taxon>
        <taxon>Glires</taxon>
        <taxon>Rodentia</taxon>
        <taxon>Myomorpha</taxon>
        <taxon>Muroidea</taxon>
        <taxon>Cricetidae</taxon>
        <taxon>Neotominae</taxon>
        <taxon>Neotoma</taxon>
    </lineage>
</organism>
<feature type="region of interest" description="Disordered" evidence="2">
    <location>
        <begin position="1"/>
        <end position="34"/>
    </location>
</feature>
<evidence type="ECO:0000313" key="4">
    <source>
        <dbReference type="Proteomes" id="UP000092124"/>
    </source>
</evidence>
<dbReference type="GO" id="GO:0002486">
    <property type="term" value="P:antigen processing and presentation of endogenous peptide antigen via MHC class I via ER pathway, TAP-independent"/>
    <property type="evidence" value="ECO:0007669"/>
    <property type="project" value="TreeGrafter"/>
</dbReference>
<accession>A0A1A6GDL0</accession>
<evidence type="ECO:0000256" key="2">
    <source>
        <dbReference type="SAM" id="MobiDB-lite"/>
    </source>
</evidence>
<dbReference type="GO" id="GO:0009897">
    <property type="term" value="C:external side of plasma membrane"/>
    <property type="evidence" value="ECO:0007669"/>
    <property type="project" value="TreeGrafter"/>
</dbReference>
<dbReference type="InterPro" id="IPR050208">
    <property type="entry name" value="MHC_class-I_related"/>
</dbReference>
<dbReference type="PANTHER" id="PTHR16675">
    <property type="entry name" value="MHC CLASS I-RELATED"/>
    <property type="match status" value="1"/>
</dbReference>
<comment type="caution">
    <text evidence="3">The sequence shown here is derived from an EMBL/GenBank/DDBJ whole genome shotgun (WGS) entry which is preliminary data.</text>
</comment>
<dbReference type="AlphaFoldDB" id="A0A1A6GDL0"/>
<dbReference type="InterPro" id="IPR037055">
    <property type="entry name" value="MHC_I-like_Ag-recog_sf"/>
</dbReference>
<dbReference type="GO" id="GO:0001916">
    <property type="term" value="P:positive regulation of T cell mediated cytotoxicity"/>
    <property type="evidence" value="ECO:0007669"/>
    <property type="project" value="TreeGrafter"/>
</dbReference>
<dbReference type="Gene3D" id="3.30.500.10">
    <property type="entry name" value="MHC class I-like antigen recognition-like"/>
    <property type="match status" value="1"/>
</dbReference>
<proteinExistence type="predicted"/>
<dbReference type="GO" id="GO:0006955">
    <property type="term" value="P:immune response"/>
    <property type="evidence" value="ECO:0007669"/>
    <property type="project" value="TreeGrafter"/>
</dbReference>
<dbReference type="SUPFAM" id="SSF54452">
    <property type="entry name" value="MHC antigen-recognition domain"/>
    <property type="match status" value="1"/>
</dbReference>
<dbReference type="InterPro" id="IPR011162">
    <property type="entry name" value="MHC_I/II-like_Ag-recog"/>
</dbReference>
<evidence type="ECO:0000313" key="3">
    <source>
        <dbReference type="EMBL" id="OBS63840.1"/>
    </source>
</evidence>
<reference evidence="3 4" key="1">
    <citation type="submission" date="2016-06" db="EMBL/GenBank/DDBJ databases">
        <title>The Draft Genome Sequence and Annotation of the Desert Woodrat Neotoma lepida.</title>
        <authorList>
            <person name="Campbell M."/>
            <person name="Oakeson K.F."/>
            <person name="Yandell M."/>
            <person name="Halpert J.R."/>
            <person name="Dearing D."/>
        </authorList>
    </citation>
    <scope>NUCLEOTIDE SEQUENCE [LARGE SCALE GENOMIC DNA]</scope>
    <source>
        <strain evidence="3">417</strain>
        <tissue evidence="3">Liver</tissue>
    </source>
</reference>
<dbReference type="Proteomes" id="UP000092124">
    <property type="component" value="Unassembled WGS sequence"/>
</dbReference>
<evidence type="ECO:0008006" key="5">
    <source>
        <dbReference type="Google" id="ProtNLM"/>
    </source>
</evidence>
<sequence length="207" mass="23359">MPEGTVVTPSAFSHTGVHRKSKLNQENREAETVSEPCSTSLTSLNVSFTDTALLSYILTFVNSGSGSWRINVQGQLNTETFIDCDSNINCHTIGFLRNKLNGTKILQLQATMHCGHDVNGDFHGSWDFHLNGRKMLHFDSRTRKLTEVDSESSQMKSSLEKNRDIIDFLYRTSQGDCRSWLEEFKLHEGEKLEPTGNREEGVEALCR</sequence>
<dbReference type="STRING" id="56216.A0A1A6GDL0"/>
<dbReference type="GO" id="GO:0002476">
    <property type="term" value="P:antigen processing and presentation of endogenous peptide antigen via MHC class Ib"/>
    <property type="evidence" value="ECO:0007669"/>
    <property type="project" value="TreeGrafter"/>
</dbReference>
<protein>
    <recommendedName>
        <fullName evidence="5">MHC class I-like antigen recognition-like domain-containing protein</fullName>
    </recommendedName>
</protein>
<evidence type="ECO:0000256" key="1">
    <source>
        <dbReference type="ARBA" id="ARBA00023180"/>
    </source>
</evidence>
<feature type="non-terminal residue" evidence="3">
    <location>
        <position position="207"/>
    </location>
</feature>
<dbReference type="GO" id="GO:0005615">
    <property type="term" value="C:extracellular space"/>
    <property type="evidence" value="ECO:0007669"/>
    <property type="project" value="TreeGrafter"/>
</dbReference>
<dbReference type="OrthoDB" id="9836934at2759"/>